<keyword evidence="3 6" id="KW-0812">Transmembrane</keyword>
<organism evidence="7 8">
    <name type="scientific">Aquibium carbonis</name>
    <dbReference type="NCBI Taxonomy" id="2495581"/>
    <lineage>
        <taxon>Bacteria</taxon>
        <taxon>Pseudomonadati</taxon>
        <taxon>Pseudomonadota</taxon>
        <taxon>Alphaproteobacteria</taxon>
        <taxon>Hyphomicrobiales</taxon>
        <taxon>Phyllobacteriaceae</taxon>
        <taxon>Aquibium</taxon>
    </lineage>
</organism>
<evidence type="ECO:0000313" key="7">
    <source>
        <dbReference type="EMBL" id="RST86929.1"/>
    </source>
</evidence>
<evidence type="ECO:0000256" key="2">
    <source>
        <dbReference type="ARBA" id="ARBA00009773"/>
    </source>
</evidence>
<dbReference type="RefSeq" id="WP_126699206.1">
    <property type="nucleotide sequence ID" value="NZ_RWKW01000030.1"/>
</dbReference>
<reference evidence="7 8" key="1">
    <citation type="submission" date="2018-12" db="EMBL/GenBank/DDBJ databases">
        <title>Mesorhizobium carbonis sp. nov., isolated from coal mine water.</title>
        <authorList>
            <person name="Xin W."/>
            <person name="Xu Z."/>
            <person name="Xiang F."/>
            <person name="Zhang J."/>
            <person name="Xi L."/>
            <person name="Liu J."/>
        </authorList>
    </citation>
    <scope>NUCLEOTIDE SEQUENCE [LARGE SCALE GENOMIC DNA]</scope>
    <source>
        <strain evidence="7 8">B2.3</strain>
    </source>
</reference>
<dbReference type="Proteomes" id="UP000278398">
    <property type="component" value="Unassembled WGS sequence"/>
</dbReference>
<keyword evidence="5 6" id="KW-0472">Membrane</keyword>
<evidence type="ECO:0000313" key="8">
    <source>
        <dbReference type="Proteomes" id="UP000278398"/>
    </source>
</evidence>
<dbReference type="OrthoDB" id="106838at2"/>
<dbReference type="PANTHER" id="PTHR21716:SF4">
    <property type="entry name" value="TRANSMEMBRANE PROTEIN 245"/>
    <property type="match status" value="1"/>
</dbReference>
<gene>
    <name evidence="7" type="ORF">EJC49_08420</name>
</gene>
<sequence length="372" mass="40231">MRTIEDQAFLWLLVATSAAFGLIIWPYYGAILWGVIAAILFLPVHRRLTKAMRGRTGLAAITTVILTVLLVILPLMLVASSLAVEAAALYTNIQSGRLDPGQYLRTIVDAAPEWLEDLFATFELTNLDAVRNGLSRFLQALVARALLVGQSTFEFFVSLGVMLYLLYFLLRDGAKLSQKIKKAIPLRELQRDALIERFAIVAQAIIRGTLLVAAVQGALGGLIFWVLGIHAPVLWAVLMAFLSLLPAVGSSIVWFPVAVYLLLSGSIWEGLVLILFGMLVIGLVDNLLRPFLIGKSTSIPDYVVLISTLGGISVFGLNGFVVGPMVAAMFIAVWDIFLATGRDLESEAGQHAAGSALTAPGTAKLGQRRMPD</sequence>
<feature type="transmembrane region" description="Helical" evidence="6">
    <location>
        <begin position="304"/>
        <end position="334"/>
    </location>
</feature>
<proteinExistence type="inferred from homology"/>
<dbReference type="InterPro" id="IPR002549">
    <property type="entry name" value="AI-2E-like"/>
</dbReference>
<comment type="caution">
    <text evidence="7">The sequence shown here is derived from an EMBL/GenBank/DDBJ whole genome shotgun (WGS) entry which is preliminary data.</text>
</comment>
<name>A0A429YZN4_9HYPH</name>
<evidence type="ECO:0000256" key="1">
    <source>
        <dbReference type="ARBA" id="ARBA00004141"/>
    </source>
</evidence>
<feature type="transmembrane region" description="Helical" evidence="6">
    <location>
        <begin position="222"/>
        <end position="245"/>
    </location>
</feature>
<feature type="transmembrane region" description="Helical" evidence="6">
    <location>
        <begin position="58"/>
        <end position="79"/>
    </location>
</feature>
<keyword evidence="4 6" id="KW-1133">Transmembrane helix</keyword>
<feature type="transmembrane region" description="Helical" evidence="6">
    <location>
        <begin position="30"/>
        <end position="46"/>
    </location>
</feature>
<keyword evidence="8" id="KW-1185">Reference proteome</keyword>
<dbReference type="EMBL" id="RWKW01000030">
    <property type="protein sequence ID" value="RST86929.1"/>
    <property type="molecule type" value="Genomic_DNA"/>
</dbReference>
<comment type="similarity">
    <text evidence="2">Belongs to the autoinducer-2 exporter (AI-2E) (TC 2.A.86) family.</text>
</comment>
<accession>A0A429YZN4</accession>
<evidence type="ECO:0000256" key="4">
    <source>
        <dbReference type="ARBA" id="ARBA00022989"/>
    </source>
</evidence>
<comment type="subcellular location">
    <subcellularLocation>
        <location evidence="1">Membrane</location>
        <topology evidence="1">Multi-pass membrane protein</topology>
    </subcellularLocation>
</comment>
<evidence type="ECO:0000256" key="3">
    <source>
        <dbReference type="ARBA" id="ARBA00022692"/>
    </source>
</evidence>
<feature type="transmembrane region" description="Helical" evidence="6">
    <location>
        <begin position="257"/>
        <end position="284"/>
    </location>
</feature>
<dbReference type="PANTHER" id="PTHR21716">
    <property type="entry name" value="TRANSMEMBRANE PROTEIN"/>
    <property type="match status" value="1"/>
</dbReference>
<dbReference type="GO" id="GO:0016020">
    <property type="term" value="C:membrane"/>
    <property type="evidence" value="ECO:0007669"/>
    <property type="project" value="UniProtKB-SubCell"/>
</dbReference>
<dbReference type="Pfam" id="PF01594">
    <property type="entry name" value="AI-2E_transport"/>
    <property type="match status" value="1"/>
</dbReference>
<evidence type="ECO:0000256" key="5">
    <source>
        <dbReference type="ARBA" id="ARBA00023136"/>
    </source>
</evidence>
<dbReference type="AlphaFoldDB" id="A0A429YZN4"/>
<feature type="transmembrane region" description="Helical" evidence="6">
    <location>
        <begin position="155"/>
        <end position="174"/>
    </location>
</feature>
<protein>
    <submittedName>
        <fullName evidence="7">AI-2E family transporter</fullName>
    </submittedName>
</protein>
<evidence type="ECO:0000256" key="6">
    <source>
        <dbReference type="SAM" id="Phobius"/>
    </source>
</evidence>